<name>A0A0U1DTL2_9MYCO</name>
<accession>A0A0U1DTL2</accession>
<dbReference type="EMBL" id="CTEF01000005">
    <property type="protein sequence ID" value="CQD22645.1"/>
    <property type="molecule type" value="Genomic_DNA"/>
</dbReference>
<evidence type="ECO:0000313" key="2">
    <source>
        <dbReference type="Proteomes" id="UP000182227"/>
    </source>
</evidence>
<evidence type="ECO:0000313" key="1">
    <source>
        <dbReference type="EMBL" id="CQD22645.1"/>
    </source>
</evidence>
<gene>
    <name evidence="1" type="ORF">BN970_05369</name>
</gene>
<reference evidence="1 2" key="1">
    <citation type="submission" date="2015-03" db="EMBL/GenBank/DDBJ databases">
        <authorList>
            <person name="Murphy D."/>
        </authorList>
    </citation>
    <scope>NUCLEOTIDE SEQUENCE [LARGE SCALE GENOMIC DNA]</scope>
    <source>
        <strain evidence="1 2">D16</strain>
    </source>
</reference>
<proteinExistence type="predicted"/>
<dbReference type="Proteomes" id="UP000182227">
    <property type="component" value="Unassembled WGS sequence"/>
</dbReference>
<dbReference type="AlphaFoldDB" id="A0A0U1DTL2"/>
<protein>
    <recommendedName>
        <fullName evidence="3">DUF4303 domain-containing protein</fullName>
    </recommendedName>
</protein>
<sequence>MRVAFDWDAFETELTLAASDAVRAMVQTAASETPYAVAFSEFYAETTGVIYLPNLGLATEESVEDPDCRFSPPDWEYQDYEWGETDSGWGEQLSVAVTGLPRAQWEQEWDRFAQAVLNIAAGTRTALVADGTLPDDVVVYLDDEAGDLLVRSVTPEELLRHFPDYAASADAERAVLSMPVPQRVAALAAAAGLTPGPRSDLGQERATDLLIDLGEAAVPVGIAALARRDTAWKGAKLLADLHIATPDVLAALWAAVGLRGMGTIGPRPPTCRVSAPASITPSR</sequence>
<organism evidence="1 2">
    <name type="scientific">Mycolicibacterium conceptionense</name>
    <dbReference type="NCBI Taxonomy" id="451644"/>
    <lineage>
        <taxon>Bacteria</taxon>
        <taxon>Bacillati</taxon>
        <taxon>Actinomycetota</taxon>
        <taxon>Actinomycetes</taxon>
        <taxon>Mycobacteriales</taxon>
        <taxon>Mycobacteriaceae</taxon>
        <taxon>Mycolicibacterium</taxon>
    </lineage>
</organism>
<evidence type="ECO:0008006" key="3">
    <source>
        <dbReference type="Google" id="ProtNLM"/>
    </source>
</evidence>